<accession>A0A3M6VJH5</accession>
<proteinExistence type="predicted"/>
<protein>
    <submittedName>
        <fullName evidence="2">Uncharacterized protein</fullName>
    </submittedName>
</protein>
<organism evidence="2 4">
    <name type="scientific">Peronospora effusa</name>
    <dbReference type="NCBI Taxonomy" id="542832"/>
    <lineage>
        <taxon>Eukaryota</taxon>
        <taxon>Sar</taxon>
        <taxon>Stramenopiles</taxon>
        <taxon>Oomycota</taxon>
        <taxon>Peronosporomycetes</taxon>
        <taxon>Peronosporales</taxon>
        <taxon>Peronosporaceae</taxon>
        <taxon>Peronospora</taxon>
    </lineage>
</organism>
<feature type="compositionally biased region" description="Basic and acidic residues" evidence="1">
    <location>
        <begin position="1"/>
        <end position="10"/>
    </location>
</feature>
<evidence type="ECO:0000256" key="1">
    <source>
        <dbReference type="SAM" id="MobiDB-lite"/>
    </source>
</evidence>
<dbReference type="EMBL" id="QLLG01000200">
    <property type="protein sequence ID" value="RMX66517.1"/>
    <property type="molecule type" value="Genomic_DNA"/>
</dbReference>
<evidence type="ECO:0000313" key="5">
    <source>
        <dbReference type="Proteomes" id="UP000286097"/>
    </source>
</evidence>
<comment type="caution">
    <text evidence="2">The sequence shown here is derived from an EMBL/GenBank/DDBJ whole genome shotgun (WGS) entry which is preliminary data.</text>
</comment>
<evidence type="ECO:0000313" key="4">
    <source>
        <dbReference type="Proteomes" id="UP000282087"/>
    </source>
</evidence>
<keyword evidence="4" id="KW-1185">Reference proteome</keyword>
<dbReference type="AlphaFoldDB" id="A0A3M6VJH5"/>
<evidence type="ECO:0000313" key="3">
    <source>
        <dbReference type="EMBL" id="RQM09086.1"/>
    </source>
</evidence>
<evidence type="ECO:0000313" key="2">
    <source>
        <dbReference type="EMBL" id="RMX66517.1"/>
    </source>
</evidence>
<dbReference type="VEuPathDB" id="FungiDB:DD237_005901"/>
<reference evidence="4 5" key="1">
    <citation type="submission" date="2018-06" db="EMBL/GenBank/DDBJ databases">
        <title>Comparative genomics of downy mildews reveals potential adaptations to biotrophy.</title>
        <authorList>
            <person name="Fletcher K."/>
            <person name="Klosterman S.J."/>
            <person name="Derevnina L."/>
            <person name="Martin F."/>
            <person name="Koike S."/>
            <person name="Reyes Chin-Wo S."/>
            <person name="Mou B."/>
            <person name="Michelmore R."/>
        </authorList>
    </citation>
    <scope>NUCLEOTIDE SEQUENCE [LARGE SCALE GENOMIC DNA]</scope>
    <source>
        <strain evidence="3 5">R13</strain>
        <strain evidence="2 4">R14</strain>
    </source>
</reference>
<dbReference type="Proteomes" id="UP000286097">
    <property type="component" value="Unassembled WGS sequence"/>
</dbReference>
<gene>
    <name evidence="3" type="ORF">DD237_005901</name>
    <name evidence="2" type="ORF">DD238_004528</name>
</gene>
<feature type="compositionally biased region" description="Low complexity" evidence="1">
    <location>
        <begin position="15"/>
        <end position="27"/>
    </location>
</feature>
<dbReference type="EMBL" id="QKXF01000768">
    <property type="protein sequence ID" value="RQM09086.1"/>
    <property type="molecule type" value="Genomic_DNA"/>
</dbReference>
<name>A0A3M6VJH5_9STRA</name>
<dbReference type="Proteomes" id="UP000282087">
    <property type="component" value="Unassembled WGS sequence"/>
</dbReference>
<sequence length="81" mass="9342">MQHQHDGHDGEESDLPSSLPSYMPPSSQGVSIDPSYSYNYRTQSVFLVQYPYLPKIRRNILGYSDDASSFYTLRRHKKLST</sequence>
<feature type="region of interest" description="Disordered" evidence="1">
    <location>
        <begin position="1"/>
        <end position="34"/>
    </location>
</feature>